<comment type="caution">
    <text evidence="1">The sequence shown here is derived from an EMBL/GenBank/DDBJ whole genome shotgun (WGS) entry which is preliminary data.</text>
</comment>
<dbReference type="Proteomes" id="UP000093523">
    <property type="component" value="Unassembled WGS sequence"/>
</dbReference>
<sequence length="113" mass="12599">MEVVVKEAHKSEYPNPISFNKGESLILGHLDTEFIGWTRTITTDGNEGWAPVDYIEMAQCKTKGIAKCNYNAFELDTKMSESLTVLSELNEWFLVVNTSGEKGWVPVQTVGIA</sequence>
<dbReference type="Gene3D" id="2.30.30.40">
    <property type="entry name" value="SH3 Domains"/>
    <property type="match status" value="1"/>
</dbReference>
<dbReference type="EMBL" id="MAJU01000069">
    <property type="protein sequence ID" value="OCH14585.1"/>
    <property type="molecule type" value="Genomic_DNA"/>
</dbReference>
<evidence type="ECO:0000313" key="1">
    <source>
        <dbReference type="EMBL" id="OCH14585.1"/>
    </source>
</evidence>
<accession>A0A1B9NT50</accession>
<dbReference type="RefSeq" id="WP_065612301.1">
    <property type="nucleotide sequence ID" value="NZ_CAWMPN010000069.1"/>
</dbReference>
<reference evidence="1 2" key="1">
    <citation type="submission" date="2016-06" db="EMBL/GenBank/DDBJ databases">
        <authorList>
            <person name="Kjaerup R.B."/>
            <person name="Dalgaard T.S."/>
            <person name="Juul-Madsen H.R."/>
        </authorList>
    </citation>
    <scope>NUCLEOTIDE SEQUENCE [LARGE SCALE GENOMIC DNA]</scope>
    <source>
        <strain evidence="1 2">1S159</strain>
    </source>
</reference>
<evidence type="ECO:0008006" key="3">
    <source>
        <dbReference type="Google" id="ProtNLM"/>
    </source>
</evidence>
<protein>
    <recommendedName>
        <fullName evidence="3">SH3 domain-containing protein</fullName>
    </recommendedName>
</protein>
<gene>
    <name evidence="1" type="ORF">A6E04_20850</name>
</gene>
<dbReference type="SUPFAM" id="SSF50044">
    <property type="entry name" value="SH3-domain"/>
    <property type="match status" value="2"/>
</dbReference>
<organism evidence="1 2">
    <name type="scientific">Aliivibrio logei</name>
    <name type="common">Vibrio logei</name>
    <dbReference type="NCBI Taxonomy" id="688"/>
    <lineage>
        <taxon>Bacteria</taxon>
        <taxon>Pseudomonadati</taxon>
        <taxon>Pseudomonadota</taxon>
        <taxon>Gammaproteobacteria</taxon>
        <taxon>Vibrionales</taxon>
        <taxon>Vibrionaceae</taxon>
        <taxon>Aliivibrio</taxon>
    </lineage>
</organism>
<evidence type="ECO:0000313" key="2">
    <source>
        <dbReference type="Proteomes" id="UP000093523"/>
    </source>
</evidence>
<proteinExistence type="predicted"/>
<dbReference type="STRING" id="688.A6E04_20850"/>
<name>A0A1B9NT50_ALILO</name>
<dbReference type="AlphaFoldDB" id="A0A1B9NT50"/>
<dbReference type="OrthoDB" id="1030757at2"/>
<dbReference type="InterPro" id="IPR036028">
    <property type="entry name" value="SH3-like_dom_sf"/>
</dbReference>